<feature type="signal peptide" evidence="1">
    <location>
        <begin position="1"/>
        <end position="20"/>
    </location>
</feature>
<dbReference type="InterPro" id="IPR001466">
    <property type="entry name" value="Beta-lactam-related"/>
</dbReference>
<keyword evidence="1" id="KW-0732">Signal</keyword>
<proteinExistence type="predicted"/>
<name>A0A1U7CL68_9BACT</name>
<evidence type="ECO:0000313" key="3">
    <source>
        <dbReference type="EMBL" id="APW59656.1"/>
    </source>
</evidence>
<gene>
    <name evidence="3" type="primary">estB_1</name>
    <name evidence="3" type="ORF">BSF38_01085</name>
</gene>
<dbReference type="Pfam" id="PF00144">
    <property type="entry name" value="Beta-lactamase"/>
    <property type="match status" value="1"/>
</dbReference>
<dbReference type="Gene3D" id="3.40.710.10">
    <property type="entry name" value="DD-peptidase/beta-lactamase superfamily"/>
    <property type="match status" value="1"/>
</dbReference>
<dbReference type="KEGG" id="pbor:BSF38_01085"/>
<dbReference type="SUPFAM" id="SSF56601">
    <property type="entry name" value="beta-lactamase/transpeptidase-like"/>
    <property type="match status" value="1"/>
</dbReference>
<accession>A0A1U7CL68</accession>
<dbReference type="RefSeq" id="WP_083712713.1">
    <property type="nucleotide sequence ID" value="NZ_CP019082.1"/>
</dbReference>
<dbReference type="STRING" id="1387353.BSF38_01085"/>
<dbReference type="AlphaFoldDB" id="A0A1U7CL68"/>
<keyword evidence="3" id="KW-0378">Hydrolase</keyword>
<dbReference type="PANTHER" id="PTHR43283">
    <property type="entry name" value="BETA-LACTAMASE-RELATED"/>
    <property type="match status" value="1"/>
</dbReference>
<dbReference type="EMBL" id="CP019082">
    <property type="protein sequence ID" value="APW59656.1"/>
    <property type="molecule type" value="Genomic_DNA"/>
</dbReference>
<evidence type="ECO:0000259" key="2">
    <source>
        <dbReference type="Pfam" id="PF00144"/>
    </source>
</evidence>
<dbReference type="InterPro" id="IPR050789">
    <property type="entry name" value="Diverse_Enzym_Activities"/>
</dbReference>
<sequence length="383" mass="41547">MKHVLRPLWLLILASPLSFAEPPGEPAASLQPYVDRGELAGATTLVATREGVSSLQAVGWADRAAGKPMRTDSVFWIASMSKPITATAIMMLVDEGKVRLDDPVERYLSEFQGQSLAAGVVDGRTTLKKPSHPITVREILSHTSGLPFSTDVEKPTLDLLTLAERTRSYAAAPLEFEPGSRYRYSNAGINTAGRIIEVVSGQAYEAFLDARLLRPLGMSDTTFWPNSDQLARLATSYKPASGDPKLEPLKITQLKYPLDDRGRQPMPAGGLFSTASDMGRFCRMILNRGVWEGKRLVSEQSVAEMTRKQTGALPENYGLGWSIDGESFGHGGAYATNMTIDPAGGRVFVFLVQHAGFSGDSGSKILSTFLNAARSSRGEPPRR</sequence>
<evidence type="ECO:0000313" key="4">
    <source>
        <dbReference type="Proteomes" id="UP000186309"/>
    </source>
</evidence>
<evidence type="ECO:0000256" key="1">
    <source>
        <dbReference type="SAM" id="SignalP"/>
    </source>
</evidence>
<dbReference type="PANTHER" id="PTHR43283:SF3">
    <property type="entry name" value="BETA-LACTAMASE FAMILY PROTEIN (AFU_ORTHOLOGUE AFUA_5G07500)"/>
    <property type="match status" value="1"/>
</dbReference>
<reference evidence="4" key="1">
    <citation type="submission" date="2016-12" db="EMBL/GenBank/DDBJ databases">
        <title>Comparative genomics of four Isosphaeraceae planctomycetes: a common pool of plasmids and glycoside hydrolase genes.</title>
        <authorList>
            <person name="Ivanova A."/>
        </authorList>
    </citation>
    <scope>NUCLEOTIDE SEQUENCE [LARGE SCALE GENOMIC DNA]</scope>
    <source>
        <strain evidence="4">PX4</strain>
    </source>
</reference>
<dbReference type="Proteomes" id="UP000186309">
    <property type="component" value="Chromosome"/>
</dbReference>
<dbReference type="InterPro" id="IPR012338">
    <property type="entry name" value="Beta-lactam/transpept-like"/>
</dbReference>
<organism evidence="3 4">
    <name type="scientific">Paludisphaera borealis</name>
    <dbReference type="NCBI Taxonomy" id="1387353"/>
    <lineage>
        <taxon>Bacteria</taxon>
        <taxon>Pseudomonadati</taxon>
        <taxon>Planctomycetota</taxon>
        <taxon>Planctomycetia</taxon>
        <taxon>Isosphaerales</taxon>
        <taxon>Isosphaeraceae</taxon>
        <taxon>Paludisphaera</taxon>
    </lineage>
</organism>
<dbReference type="GO" id="GO:0016787">
    <property type="term" value="F:hydrolase activity"/>
    <property type="evidence" value="ECO:0007669"/>
    <property type="project" value="UniProtKB-KW"/>
</dbReference>
<dbReference type="EC" id="3.1.1.-" evidence="3"/>
<feature type="chain" id="PRO_5010545417" evidence="1">
    <location>
        <begin position="21"/>
        <end position="383"/>
    </location>
</feature>
<keyword evidence="4" id="KW-1185">Reference proteome</keyword>
<protein>
    <submittedName>
        <fullName evidence="3">Esterase EstB</fullName>
        <ecNumber evidence="3">3.1.1.-</ecNumber>
    </submittedName>
</protein>
<feature type="domain" description="Beta-lactamase-related" evidence="2">
    <location>
        <begin position="30"/>
        <end position="357"/>
    </location>
</feature>